<sequence length="547" mass="62253">MKQKAIQGPPSESGVHQPRAHLEGINLPKNFPVPTLKQVREDAVEAKKMQQNPEDYEDIVFMFPPGSPANKETLPKHLKLGLVFNNLLPGLFKFSYFVAEEDVPEDVVNDCIWALSLFIRVMEECSENVLRAAGHVKKNNDFKMSRYITLINARAKIVSHLINSKRVEEAVPYAKAIVDEECSRGADAWLENPMPFMVYGETLLLSRRDDQEAVKTLRRAMLGVESEKWPADSRGVSSQVKGRALLARALRNVGADEEAVPHEKFLVNWFRKHPHTMDETSMRRLLLPEGPVLRELGGETWWDNRKQTSKTEQRLTKLCRTCGAREPLVTLMRCNNCKYTYYCSRECQRANWKFHKVECRERAQILDKIERMSLTDPDGAKRAADWSQWCNANHDANQFGLVHALGLHRDPERGRTHIVIKHVEYVPTATKLKHKFNVVSCGVFLIKDVLRDIEVAMGLDPGEGEEYIDSVVREVRERPGEDGRKRIQFIDFSLGDGISPWLGGGATTIDSIRAHPYNPDWRKLFNVGAPPSPMKLVSGAKDVEHVF</sequence>
<keyword evidence="3" id="KW-0862">Zinc</keyword>
<evidence type="ECO:0000256" key="4">
    <source>
        <dbReference type="PROSITE-ProRule" id="PRU00134"/>
    </source>
</evidence>
<evidence type="ECO:0000256" key="1">
    <source>
        <dbReference type="ARBA" id="ARBA00022723"/>
    </source>
</evidence>
<feature type="region of interest" description="Disordered" evidence="5">
    <location>
        <begin position="1"/>
        <end position="27"/>
    </location>
</feature>
<keyword evidence="1" id="KW-0479">Metal-binding</keyword>
<organism evidence="7 8">
    <name type="scientific">Favolaschia claudopus</name>
    <dbReference type="NCBI Taxonomy" id="2862362"/>
    <lineage>
        <taxon>Eukaryota</taxon>
        <taxon>Fungi</taxon>
        <taxon>Dikarya</taxon>
        <taxon>Basidiomycota</taxon>
        <taxon>Agaricomycotina</taxon>
        <taxon>Agaricomycetes</taxon>
        <taxon>Agaricomycetidae</taxon>
        <taxon>Agaricales</taxon>
        <taxon>Marasmiineae</taxon>
        <taxon>Mycenaceae</taxon>
        <taxon>Favolaschia</taxon>
    </lineage>
</organism>
<reference evidence="7 8" key="1">
    <citation type="journal article" date="2024" name="J Genomics">
        <title>Draft genome sequencing and assembly of Favolaschia claudopus CIRM-BRFM 2984 isolated from oak limbs.</title>
        <authorList>
            <person name="Navarro D."/>
            <person name="Drula E."/>
            <person name="Chaduli D."/>
            <person name="Cazenave R."/>
            <person name="Ahrendt S."/>
            <person name="Wang J."/>
            <person name="Lipzen A."/>
            <person name="Daum C."/>
            <person name="Barry K."/>
            <person name="Grigoriev I.V."/>
            <person name="Favel A."/>
            <person name="Rosso M.N."/>
            <person name="Martin F."/>
        </authorList>
    </citation>
    <scope>NUCLEOTIDE SEQUENCE [LARGE SCALE GENOMIC DNA]</scope>
    <source>
        <strain evidence="7 8">CIRM-BRFM 2984</strain>
    </source>
</reference>
<dbReference type="AlphaFoldDB" id="A0AAW0D7H9"/>
<evidence type="ECO:0000259" key="6">
    <source>
        <dbReference type="PROSITE" id="PS50865"/>
    </source>
</evidence>
<evidence type="ECO:0000256" key="3">
    <source>
        <dbReference type="ARBA" id="ARBA00022833"/>
    </source>
</evidence>
<keyword evidence="2 4" id="KW-0863">Zinc-finger</keyword>
<evidence type="ECO:0000313" key="7">
    <source>
        <dbReference type="EMBL" id="KAK7046921.1"/>
    </source>
</evidence>
<evidence type="ECO:0000256" key="5">
    <source>
        <dbReference type="SAM" id="MobiDB-lite"/>
    </source>
</evidence>
<dbReference type="Gene3D" id="6.10.140.2220">
    <property type="match status" value="1"/>
</dbReference>
<dbReference type="EMBL" id="JAWWNJ010000010">
    <property type="protein sequence ID" value="KAK7046921.1"/>
    <property type="molecule type" value="Genomic_DNA"/>
</dbReference>
<feature type="domain" description="MYND-type" evidence="6">
    <location>
        <begin position="319"/>
        <end position="359"/>
    </location>
</feature>
<name>A0AAW0D7H9_9AGAR</name>
<accession>A0AAW0D7H9</accession>
<gene>
    <name evidence="7" type="ORF">R3P38DRAFT_2608147</name>
</gene>
<keyword evidence="8" id="KW-1185">Reference proteome</keyword>
<dbReference type="SUPFAM" id="SSF144232">
    <property type="entry name" value="HIT/MYND zinc finger-like"/>
    <property type="match status" value="1"/>
</dbReference>
<comment type="caution">
    <text evidence="7">The sequence shown here is derived from an EMBL/GenBank/DDBJ whole genome shotgun (WGS) entry which is preliminary data.</text>
</comment>
<dbReference type="PROSITE" id="PS50865">
    <property type="entry name" value="ZF_MYND_2"/>
    <property type="match status" value="1"/>
</dbReference>
<evidence type="ECO:0000256" key="2">
    <source>
        <dbReference type="ARBA" id="ARBA00022771"/>
    </source>
</evidence>
<evidence type="ECO:0000313" key="8">
    <source>
        <dbReference type="Proteomes" id="UP001362999"/>
    </source>
</evidence>
<dbReference type="PROSITE" id="PS01360">
    <property type="entry name" value="ZF_MYND_1"/>
    <property type="match status" value="1"/>
</dbReference>
<dbReference type="Pfam" id="PF01753">
    <property type="entry name" value="zf-MYND"/>
    <property type="match status" value="1"/>
</dbReference>
<protein>
    <submittedName>
        <fullName evidence="7">MYND-type domain-containing protein</fullName>
    </submittedName>
</protein>
<proteinExistence type="predicted"/>
<dbReference type="InterPro" id="IPR002893">
    <property type="entry name" value="Znf_MYND"/>
</dbReference>
<dbReference type="Proteomes" id="UP001362999">
    <property type="component" value="Unassembled WGS sequence"/>
</dbReference>
<dbReference type="GO" id="GO:0008270">
    <property type="term" value="F:zinc ion binding"/>
    <property type="evidence" value="ECO:0007669"/>
    <property type="project" value="UniProtKB-KW"/>
</dbReference>